<dbReference type="RefSeq" id="WP_148338934.1">
    <property type="nucleotide sequence ID" value="NZ_LR699119.1"/>
</dbReference>
<organism evidence="2 3">
    <name type="scientific">Aquicella siphonis</name>
    <dbReference type="NCBI Taxonomy" id="254247"/>
    <lineage>
        <taxon>Bacteria</taxon>
        <taxon>Pseudomonadati</taxon>
        <taxon>Pseudomonadota</taxon>
        <taxon>Gammaproteobacteria</taxon>
        <taxon>Legionellales</taxon>
        <taxon>Coxiellaceae</taxon>
        <taxon>Aquicella</taxon>
    </lineage>
</organism>
<evidence type="ECO:0000313" key="2">
    <source>
        <dbReference type="EMBL" id="VVC75646.1"/>
    </source>
</evidence>
<reference evidence="2 3" key="1">
    <citation type="submission" date="2019-08" db="EMBL/GenBank/DDBJ databases">
        <authorList>
            <person name="Guy L."/>
        </authorList>
    </citation>
    <scope>NUCLEOTIDE SEQUENCE [LARGE SCALE GENOMIC DNA]</scope>
    <source>
        <strain evidence="2 3">SGT-108</strain>
    </source>
</reference>
<evidence type="ECO:0000256" key="1">
    <source>
        <dbReference type="SAM" id="Phobius"/>
    </source>
</evidence>
<keyword evidence="1" id="KW-0472">Membrane</keyword>
<dbReference type="Proteomes" id="UP000324194">
    <property type="component" value="Chromosome 1"/>
</dbReference>
<dbReference type="KEGG" id="asip:AQUSIP_09360"/>
<keyword evidence="1" id="KW-0812">Transmembrane</keyword>
<accession>A0A5E4PH12</accession>
<feature type="transmembrane region" description="Helical" evidence="1">
    <location>
        <begin position="38"/>
        <end position="66"/>
    </location>
</feature>
<feature type="transmembrane region" description="Helical" evidence="1">
    <location>
        <begin position="7"/>
        <end position="26"/>
    </location>
</feature>
<evidence type="ECO:0000313" key="3">
    <source>
        <dbReference type="Proteomes" id="UP000324194"/>
    </source>
</evidence>
<dbReference type="EMBL" id="LR699119">
    <property type="protein sequence ID" value="VVC75646.1"/>
    <property type="molecule type" value="Genomic_DNA"/>
</dbReference>
<protein>
    <submittedName>
        <fullName evidence="2">Uncharacterized protein</fullName>
    </submittedName>
</protein>
<keyword evidence="3" id="KW-1185">Reference proteome</keyword>
<gene>
    <name evidence="2" type="ORF">AQUSIP_09360</name>
</gene>
<proteinExistence type="predicted"/>
<sequence>MWLQIRNLFFIASVTGIILQAWQLYIGGFTLSENFSFIIGYGIGFGLVTTIICSLIVGIPASIYWLISKNTLPGAVTLLWLLWIALAVTVALILFGKLNITL</sequence>
<keyword evidence="1" id="KW-1133">Transmembrane helix</keyword>
<dbReference type="AlphaFoldDB" id="A0A5E4PH12"/>
<name>A0A5E4PH12_9COXI</name>
<feature type="transmembrane region" description="Helical" evidence="1">
    <location>
        <begin position="78"/>
        <end position="96"/>
    </location>
</feature>